<keyword evidence="2" id="KW-1185">Reference proteome</keyword>
<proteinExistence type="predicted"/>
<evidence type="ECO:0000313" key="2">
    <source>
        <dbReference type="Proteomes" id="UP000308600"/>
    </source>
</evidence>
<name>A0ACD3AKD1_9AGAR</name>
<protein>
    <submittedName>
        <fullName evidence="1">Uncharacterized protein</fullName>
    </submittedName>
</protein>
<reference evidence="1 2" key="1">
    <citation type="journal article" date="2019" name="Nat. Ecol. Evol.">
        <title>Megaphylogeny resolves global patterns of mushroom evolution.</title>
        <authorList>
            <person name="Varga T."/>
            <person name="Krizsan K."/>
            <person name="Foldi C."/>
            <person name="Dima B."/>
            <person name="Sanchez-Garcia M."/>
            <person name="Sanchez-Ramirez S."/>
            <person name="Szollosi G.J."/>
            <person name="Szarkandi J.G."/>
            <person name="Papp V."/>
            <person name="Albert L."/>
            <person name="Andreopoulos W."/>
            <person name="Angelini C."/>
            <person name="Antonin V."/>
            <person name="Barry K.W."/>
            <person name="Bougher N.L."/>
            <person name="Buchanan P."/>
            <person name="Buyck B."/>
            <person name="Bense V."/>
            <person name="Catcheside P."/>
            <person name="Chovatia M."/>
            <person name="Cooper J."/>
            <person name="Damon W."/>
            <person name="Desjardin D."/>
            <person name="Finy P."/>
            <person name="Geml J."/>
            <person name="Haridas S."/>
            <person name="Hughes K."/>
            <person name="Justo A."/>
            <person name="Karasinski D."/>
            <person name="Kautmanova I."/>
            <person name="Kiss B."/>
            <person name="Kocsube S."/>
            <person name="Kotiranta H."/>
            <person name="LaButti K.M."/>
            <person name="Lechner B.E."/>
            <person name="Liimatainen K."/>
            <person name="Lipzen A."/>
            <person name="Lukacs Z."/>
            <person name="Mihaltcheva S."/>
            <person name="Morgado L.N."/>
            <person name="Niskanen T."/>
            <person name="Noordeloos M.E."/>
            <person name="Ohm R.A."/>
            <person name="Ortiz-Santana B."/>
            <person name="Ovrebo C."/>
            <person name="Racz N."/>
            <person name="Riley R."/>
            <person name="Savchenko A."/>
            <person name="Shiryaev A."/>
            <person name="Soop K."/>
            <person name="Spirin V."/>
            <person name="Szebenyi C."/>
            <person name="Tomsovsky M."/>
            <person name="Tulloss R.E."/>
            <person name="Uehling J."/>
            <person name="Grigoriev I.V."/>
            <person name="Vagvolgyi C."/>
            <person name="Papp T."/>
            <person name="Martin F.M."/>
            <person name="Miettinen O."/>
            <person name="Hibbett D.S."/>
            <person name="Nagy L.G."/>
        </authorList>
    </citation>
    <scope>NUCLEOTIDE SEQUENCE [LARGE SCALE GENOMIC DNA]</scope>
    <source>
        <strain evidence="1 2">NL-1719</strain>
    </source>
</reference>
<gene>
    <name evidence="1" type="ORF">BDN72DRAFT_161868</name>
</gene>
<evidence type="ECO:0000313" key="1">
    <source>
        <dbReference type="EMBL" id="TFK66133.1"/>
    </source>
</evidence>
<dbReference type="EMBL" id="ML208415">
    <property type="protein sequence ID" value="TFK66133.1"/>
    <property type="molecule type" value="Genomic_DNA"/>
</dbReference>
<organism evidence="1 2">
    <name type="scientific">Pluteus cervinus</name>
    <dbReference type="NCBI Taxonomy" id="181527"/>
    <lineage>
        <taxon>Eukaryota</taxon>
        <taxon>Fungi</taxon>
        <taxon>Dikarya</taxon>
        <taxon>Basidiomycota</taxon>
        <taxon>Agaricomycotina</taxon>
        <taxon>Agaricomycetes</taxon>
        <taxon>Agaricomycetidae</taxon>
        <taxon>Agaricales</taxon>
        <taxon>Pluteineae</taxon>
        <taxon>Pluteaceae</taxon>
        <taxon>Pluteus</taxon>
    </lineage>
</organism>
<dbReference type="Proteomes" id="UP000308600">
    <property type="component" value="Unassembled WGS sequence"/>
</dbReference>
<accession>A0ACD3AKD1</accession>
<sequence length="197" mass="21062">MEHQEDAKINMPTDTPIDLRPPTPAPHPPLPTDPIDSDLLRPRVSVDIPSARTSGEADRASGSPQGTGTVYPSNPPLFSETYSTSATNSSTSNQSPPHKHSPLPIPKPRLPSTRLFHSQTSPLSPRPRRRSLDGASSLPSLGRLDENPSSWILLRKSQLTGGAGRGGKRRDTASDSNIQQRESLDGEDSSAASIGHS</sequence>